<reference evidence="2 3" key="1">
    <citation type="submission" date="2017-08" db="EMBL/GenBank/DDBJ databases">
        <title>Aliifodinibius alkalisoli sp. nov., isolated from saline alkaline soil.</title>
        <authorList>
            <person name="Liu D."/>
            <person name="Zhang G."/>
        </authorList>
    </citation>
    <scope>NUCLEOTIDE SEQUENCE [LARGE SCALE GENOMIC DNA]</scope>
    <source>
        <strain evidence="2 3">WN023</strain>
    </source>
</reference>
<accession>A0A2A2GB73</accession>
<keyword evidence="3" id="KW-1185">Reference proteome</keyword>
<feature type="chain" id="PRO_5012606930" description="Cobalamin biosynthesis protein CbiX" evidence="1">
    <location>
        <begin position="21"/>
        <end position="557"/>
    </location>
</feature>
<sequence>MKFIRLLYPLLILLMLPAMAWSTNQSDTGFLVVAPDRGFMGNEEIREAFGSFEEEYVSSLVFITEKDTDRFLQEGIDKLTSQNVDDIVVLPLFISNDHPMYKHAIQTLKEDFGKQNTQAPIHVAEVMSESYLTAELLADRIGQLSKKSGDESLVVVATGASDQAEKDAMREDVQNVLAMNEGRFNFQGESVIVFSNNGGRSDDARKQLEEKLTEIRQKELTPVVVPFSFTQKLDGMMAFSSRIRPVVADYESLFNGKDLTPHKNIELWLTKQANSYLPVTKENLGVIFMPHGSDYTWNRRMMSAVEDLQNEYMIEHAFSMADPHLVKKAAQRLEERGAKAITVVRVFSLESSFRGKTEYMLGLKKQRGHGGHSYGGVPPRIISGSDFYTLGGLEDSPLFAEALLDRVLELSESPQKETIVLTAHGTGSDEANNHWENNLERIASHMQKTAEEKGVSFRAIEYGTWREDWPDLREESINNIRNLIKEASENDGTAIVIPARTTHGGHASRWLSDLEYKHNGKGFAPHPLFEKWFEKQIQKSLDHFNEKNEGTNVLSSK</sequence>
<dbReference type="AlphaFoldDB" id="A0A2A2GB73"/>
<evidence type="ECO:0008006" key="4">
    <source>
        <dbReference type="Google" id="ProtNLM"/>
    </source>
</evidence>
<dbReference type="Proteomes" id="UP000218831">
    <property type="component" value="Unassembled WGS sequence"/>
</dbReference>
<dbReference type="Gene3D" id="3.40.50.1400">
    <property type="match status" value="1"/>
</dbReference>
<evidence type="ECO:0000313" key="2">
    <source>
        <dbReference type="EMBL" id="PAU94986.1"/>
    </source>
</evidence>
<proteinExistence type="predicted"/>
<dbReference type="InterPro" id="IPR050963">
    <property type="entry name" value="Sirohydro_Cobaltochel/CbiX"/>
</dbReference>
<dbReference type="SUPFAM" id="SSF53800">
    <property type="entry name" value="Chelatase"/>
    <property type="match status" value="2"/>
</dbReference>
<feature type="signal peptide" evidence="1">
    <location>
        <begin position="1"/>
        <end position="20"/>
    </location>
</feature>
<evidence type="ECO:0000256" key="1">
    <source>
        <dbReference type="SAM" id="SignalP"/>
    </source>
</evidence>
<dbReference type="EMBL" id="NSKE01000003">
    <property type="protein sequence ID" value="PAU94986.1"/>
    <property type="molecule type" value="Genomic_DNA"/>
</dbReference>
<evidence type="ECO:0000313" key="3">
    <source>
        <dbReference type="Proteomes" id="UP000218831"/>
    </source>
</evidence>
<dbReference type="RefSeq" id="WP_095605853.1">
    <property type="nucleotide sequence ID" value="NZ_NSKE01000003.1"/>
</dbReference>
<keyword evidence="1" id="KW-0732">Signal</keyword>
<comment type="caution">
    <text evidence="2">The sequence shown here is derived from an EMBL/GenBank/DDBJ whole genome shotgun (WGS) entry which is preliminary data.</text>
</comment>
<name>A0A2A2GB73_9BACT</name>
<dbReference type="OrthoDB" id="1489951at2"/>
<dbReference type="PANTHER" id="PTHR33542:SF3">
    <property type="entry name" value="SIROHYDROCHLORIN FERROCHELATASE, CHLOROPLASTIC"/>
    <property type="match status" value="1"/>
</dbReference>
<protein>
    <recommendedName>
        <fullName evidence="4">Cobalamin biosynthesis protein CbiX</fullName>
    </recommendedName>
</protein>
<gene>
    <name evidence="2" type="ORF">CK503_05855</name>
</gene>
<organism evidence="2 3">
    <name type="scientific">Fodinibius salipaludis</name>
    <dbReference type="NCBI Taxonomy" id="2032627"/>
    <lineage>
        <taxon>Bacteria</taxon>
        <taxon>Pseudomonadati</taxon>
        <taxon>Balneolota</taxon>
        <taxon>Balneolia</taxon>
        <taxon>Balneolales</taxon>
        <taxon>Balneolaceae</taxon>
        <taxon>Fodinibius</taxon>
    </lineage>
</organism>
<dbReference type="PANTHER" id="PTHR33542">
    <property type="entry name" value="SIROHYDROCHLORIN FERROCHELATASE, CHLOROPLASTIC"/>
    <property type="match status" value="1"/>
</dbReference>